<dbReference type="InterPro" id="IPR036286">
    <property type="entry name" value="LexA/Signal_pep-like_sf"/>
</dbReference>
<sequence length="389" mass="41002">MDARRLLTLGTELLLVVFVVSLVAGQALGQPVLLSYVETGSMAPTMEPGDGFVAVPAALAGDPAEGDVITFEAEELNGGGLTTHRVVGETERGYVTRGDANPFTDQDGDEPPVKDAQIVAHALQIGDTVVVIPGLGTAVGAIRGVLAGAQRWAAATVGSRSLLGTQGVAYLVLAVSALGYLVDVARGGGADGPDRRRSTDRDEGVSTRLILVGLAAMVVVSATAAMVVPAGTQQFGIVSAEFDAENPTVIRQGGAETLEYRVPNAGLVPVHAYVRPASEGVSVSPSHVFVPGRGEARVSLTLSAPDETGYYRRYAVEHRYLAVLPEPLLRDLSLVHPWLPILAIDALLGGTLYGLGLLLVDGERVRRRRTRDSRHERSTLARLWRALSR</sequence>
<dbReference type="EMBL" id="JBHTAH010000003">
    <property type="protein sequence ID" value="MFC7069033.1"/>
    <property type="molecule type" value="Genomic_DNA"/>
</dbReference>
<dbReference type="CDD" id="cd06530">
    <property type="entry name" value="S26_SPase_I"/>
    <property type="match status" value="1"/>
</dbReference>
<keyword evidence="7" id="KW-1185">Reference proteome</keyword>
<dbReference type="RefSeq" id="WP_284030866.1">
    <property type="nucleotide sequence ID" value="NZ_CP126154.1"/>
</dbReference>
<organism evidence="6 7">
    <name type="scientific">Halobaculum lipolyticum</name>
    <dbReference type="NCBI Taxonomy" id="3032001"/>
    <lineage>
        <taxon>Archaea</taxon>
        <taxon>Methanobacteriati</taxon>
        <taxon>Methanobacteriota</taxon>
        <taxon>Stenosarchaea group</taxon>
        <taxon>Halobacteria</taxon>
        <taxon>Halobacteriales</taxon>
        <taxon>Haloferacaceae</taxon>
        <taxon>Halobaculum</taxon>
    </lineage>
</organism>
<protein>
    <submittedName>
        <fullName evidence="6">Signal peptidase I</fullName>
        <ecNumber evidence="6">3.4.21.89</ecNumber>
    </submittedName>
</protein>
<reference evidence="6 7" key="1">
    <citation type="journal article" date="2019" name="Int. J. Syst. Evol. Microbiol.">
        <title>The Global Catalogue of Microorganisms (GCM) 10K type strain sequencing project: providing services to taxonomists for standard genome sequencing and annotation.</title>
        <authorList>
            <consortium name="The Broad Institute Genomics Platform"/>
            <consortium name="The Broad Institute Genome Sequencing Center for Infectious Disease"/>
            <person name="Wu L."/>
            <person name="Ma J."/>
        </authorList>
    </citation>
    <scope>NUCLEOTIDE SEQUENCE [LARGE SCALE GENOMIC DNA]</scope>
    <source>
        <strain evidence="6 7">DT31</strain>
    </source>
</reference>
<proteinExistence type="predicted"/>
<keyword evidence="3 5" id="KW-1133">Transmembrane helix</keyword>
<keyword evidence="2 5" id="KW-0812">Transmembrane</keyword>
<evidence type="ECO:0000256" key="3">
    <source>
        <dbReference type="ARBA" id="ARBA00022989"/>
    </source>
</evidence>
<dbReference type="GeneID" id="81125719"/>
<dbReference type="InterPro" id="IPR019533">
    <property type="entry name" value="Peptidase_S26"/>
</dbReference>
<comment type="subcellular location">
    <subcellularLocation>
        <location evidence="1">Membrane</location>
    </subcellularLocation>
</comment>
<evidence type="ECO:0000256" key="5">
    <source>
        <dbReference type="SAM" id="Phobius"/>
    </source>
</evidence>
<accession>A0ABD5WBD7</accession>
<name>A0ABD5WBD7_9EURY</name>
<dbReference type="Proteomes" id="UP001596461">
    <property type="component" value="Unassembled WGS sequence"/>
</dbReference>
<comment type="caution">
    <text evidence="6">The sequence shown here is derived from an EMBL/GenBank/DDBJ whole genome shotgun (WGS) entry which is preliminary data.</text>
</comment>
<dbReference type="NCBIfam" id="TIGR02228">
    <property type="entry name" value="sigpep_I_arch"/>
    <property type="match status" value="1"/>
</dbReference>
<evidence type="ECO:0000256" key="1">
    <source>
        <dbReference type="ARBA" id="ARBA00004370"/>
    </source>
</evidence>
<feature type="transmembrane region" description="Helical" evidence="5">
    <location>
        <begin position="168"/>
        <end position="188"/>
    </location>
</feature>
<evidence type="ECO:0000313" key="6">
    <source>
        <dbReference type="EMBL" id="MFC7069033.1"/>
    </source>
</evidence>
<keyword evidence="4 5" id="KW-0472">Membrane</keyword>
<dbReference type="AlphaFoldDB" id="A0ABD5WBD7"/>
<evidence type="ECO:0000256" key="2">
    <source>
        <dbReference type="ARBA" id="ARBA00022692"/>
    </source>
</evidence>
<evidence type="ECO:0000256" key="4">
    <source>
        <dbReference type="ARBA" id="ARBA00023136"/>
    </source>
</evidence>
<dbReference type="InterPro" id="IPR001733">
    <property type="entry name" value="Peptidase_S26B"/>
</dbReference>
<dbReference type="SUPFAM" id="SSF51306">
    <property type="entry name" value="LexA/Signal peptidase"/>
    <property type="match status" value="1"/>
</dbReference>
<keyword evidence="6" id="KW-0378">Hydrolase</keyword>
<gene>
    <name evidence="6" type="ORF">ACFQL9_05200</name>
</gene>
<feature type="transmembrane region" description="Helical" evidence="5">
    <location>
        <begin position="209"/>
        <end position="228"/>
    </location>
</feature>
<dbReference type="GO" id="GO:0016020">
    <property type="term" value="C:membrane"/>
    <property type="evidence" value="ECO:0007669"/>
    <property type="project" value="UniProtKB-SubCell"/>
</dbReference>
<feature type="transmembrane region" description="Helical" evidence="5">
    <location>
        <begin position="338"/>
        <end position="360"/>
    </location>
</feature>
<evidence type="ECO:0000313" key="7">
    <source>
        <dbReference type="Proteomes" id="UP001596461"/>
    </source>
</evidence>
<dbReference type="GO" id="GO:0009003">
    <property type="term" value="F:signal peptidase activity"/>
    <property type="evidence" value="ECO:0007669"/>
    <property type="project" value="UniProtKB-EC"/>
</dbReference>
<dbReference type="EC" id="3.4.21.89" evidence="6"/>